<protein>
    <submittedName>
        <fullName evidence="1">Parallel beta-helix repeat</fullName>
    </submittedName>
</protein>
<sequence>MADINITNNTIEISIVEQTINLEAKGGQGIQGINGINGGINLGIAGSNGSFTATSGSVNFYAGNNITLSTGTNQQVSIIGANQPTQTAYTFSNSNGVSFGTNGSVVTASVATNYQSQGAYLTTAQPVGNYLTTAMQSNASTAFAGTNAAMTGGSITHNTNGISINLPYYLTTAQPIGAYLTTAMLSNAGSNFVGLGTAITGGSMTGNTSGISINIPVYQSQGAYLTTAMLSNASTAFAGTGAAITGGSITHNTAGISINLPAYLTTAQPVGAYLTTAMASNAGSNFVGLNTAITGGSMTANSSGITISIPAGVGGTNYIGLNTAITGGSMTGNTSGISINIPIYQTTGNYLTTAMVSNAGSNFIGLNTAITNGSLTANSSGISINLPVYQSQGAYLTTAMASNAGSNFVGLNTAVTGASLTANSNGISLNVPVYQTTGNYLTTAMQSNASSAFAGTNSAITGGSITHDTSGISINLPAYLTTAQPVGAYLTTAMASNAGSNFIGLGTAITGASMTANSNGISLNVPAAAPSPVYIQAGSTNGSLGTISFADGNGVTFGLNGSTLTASVGGGAATMASYYENIPAIQNSTLQLGTGVSNYIQPFELPYNISASYLRMPVQMTWASTTANTSNSSLSYALSQSQTMWVNIYTMGTGASSASLGLYAVASNTMAMVMSATYGASNAQTVFNSISYPLAGGSSTGSASLGSQTAVIWMGTGGLTNFTGSRMMDLAFNSSLSAGAYWMAVQRSTQSSASTQVSSGVSNATFQINNIINTQANSAFNAMGVSNAVSANLYLGLGAYSASATGATTNQIALSLVSSAASQPRFPFQLIRLA</sequence>
<accession>A0A6J5KL09</accession>
<name>A0A6J5KL09_9CAUD</name>
<dbReference type="EMBL" id="LR796158">
    <property type="protein sequence ID" value="CAB4121826.1"/>
    <property type="molecule type" value="Genomic_DNA"/>
</dbReference>
<dbReference type="InterPro" id="IPR006626">
    <property type="entry name" value="PbH1"/>
</dbReference>
<gene>
    <name evidence="1" type="ORF">UFOVP19_11</name>
</gene>
<organism evidence="1">
    <name type="scientific">uncultured Caudovirales phage</name>
    <dbReference type="NCBI Taxonomy" id="2100421"/>
    <lineage>
        <taxon>Viruses</taxon>
        <taxon>Duplodnaviria</taxon>
        <taxon>Heunggongvirae</taxon>
        <taxon>Uroviricota</taxon>
        <taxon>Caudoviricetes</taxon>
        <taxon>Peduoviridae</taxon>
        <taxon>Maltschvirus</taxon>
        <taxon>Maltschvirus maltsch</taxon>
    </lineage>
</organism>
<proteinExistence type="predicted"/>
<reference evidence="1" key="1">
    <citation type="submission" date="2020-04" db="EMBL/GenBank/DDBJ databases">
        <authorList>
            <person name="Chiriac C."/>
            <person name="Salcher M."/>
            <person name="Ghai R."/>
            <person name="Kavagutti S V."/>
        </authorList>
    </citation>
    <scope>NUCLEOTIDE SEQUENCE</scope>
</reference>
<dbReference type="SMART" id="SM00710">
    <property type="entry name" value="PbH1"/>
    <property type="match status" value="9"/>
</dbReference>
<evidence type="ECO:0000313" key="1">
    <source>
        <dbReference type="EMBL" id="CAB4121826.1"/>
    </source>
</evidence>